<organism evidence="1">
    <name type="scientific">Rhizophora mucronata</name>
    <name type="common">Asiatic mangrove</name>
    <dbReference type="NCBI Taxonomy" id="61149"/>
    <lineage>
        <taxon>Eukaryota</taxon>
        <taxon>Viridiplantae</taxon>
        <taxon>Streptophyta</taxon>
        <taxon>Embryophyta</taxon>
        <taxon>Tracheophyta</taxon>
        <taxon>Spermatophyta</taxon>
        <taxon>Magnoliopsida</taxon>
        <taxon>eudicotyledons</taxon>
        <taxon>Gunneridae</taxon>
        <taxon>Pentapetalae</taxon>
        <taxon>rosids</taxon>
        <taxon>fabids</taxon>
        <taxon>Malpighiales</taxon>
        <taxon>Rhizophoraceae</taxon>
        <taxon>Rhizophora</taxon>
    </lineage>
</organism>
<evidence type="ECO:0000313" key="1">
    <source>
        <dbReference type="EMBL" id="MBX31172.1"/>
    </source>
</evidence>
<protein>
    <submittedName>
        <fullName evidence="1">Retrotransposon polyprotein</fullName>
    </submittedName>
</protein>
<name>A0A2P2MLX7_RHIMU</name>
<sequence length="43" mass="4613">MQQNIVALLAPFSTSLSPDPTSAMLSIKFVSSCTLSPPYISRL</sequence>
<reference evidence="1" key="1">
    <citation type="submission" date="2018-02" db="EMBL/GenBank/DDBJ databases">
        <title>Rhizophora mucronata_Transcriptome.</title>
        <authorList>
            <person name="Meera S.P."/>
            <person name="Sreeshan A."/>
            <person name="Augustine A."/>
        </authorList>
    </citation>
    <scope>NUCLEOTIDE SEQUENCE</scope>
    <source>
        <tissue evidence="1">Leaf</tissue>
    </source>
</reference>
<accession>A0A2P2MLX7</accession>
<proteinExistence type="predicted"/>
<dbReference type="EMBL" id="GGEC01050688">
    <property type="protein sequence ID" value="MBX31172.1"/>
    <property type="molecule type" value="Transcribed_RNA"/>
</dbReference>
<dbReference type="AlphaFoldDB" id="A0A2P2MLX7"/>